<dbReference type="KEGG" id="lci:LCK_00450"/>
<dbReference type="PRINTS" id="PR00411">
    <property type="entry name" value="PNDRDTASEI"/>
</dbReference>
<dbReference type="EC" id="1.8.1.7" evidence="8"/>
<feature type="binding site" evidence="4">
    <location>
        <position position="53"/>
    </location>
    <ligand>
        <name>FAD</name>
        <dbReference type="ChEBI" id="CHEBI:57692"/>
    </ligand>
</feature>
<feature type="disulfide bond" description="Redox-active" evidence="5">
    <location>
        <begin position="44"/>
        <end position="49"/>
    </location>
</feature>
<dbReference type="InterPro" id="IPR016156">
    <property type="entry name" value="FAD/NAD-linked_Rdtase_dimer_sf"/>
</dbReference>
<dbReference type="PANTHER" id="PTHR43014:SF5">
    <property type="entry name" value="GLUTATHIONE REDUCTASE (NADPH)"/>
    <property type="match status" value="1"/>
</dbReference>
<protein>
    <submittedName>
        <fullName evidence="8">Glutathione reductase</fullName>
        <ecNumber evidence="8">1.8.1.7</ecNumber>
    </submittedName>
</protein>
<dbReference type="Gene3D" id="3.30.390.30">
    <property type="match status" value="1"/>
</dbReference>
<dbReference type="Pfam" id="PF07992">
    <property type="entry name" value="Pyr_redox_2"/>
    <property type="match status" value="1"/>
</dbReference>
<feature type="binding site" evidence="4">
    <location>
        <position position="303"/>
    </location>
    <ligand>
        <name>FAD</name>
        <dbReference type="ChEBI" id="CHEBI:57692"/>
    </ligand>
</feature>
<dbReference type="RefSeq" id="WP_012305071.1">
    <property type="nucleotide sequence ID" value="NC_010471.1"/>
</dbReference>
<dbReference type="SUPFAM" id="SSF51905">
    <property type="entry name" value="FAD/NAD(P)-binding domain"/>
    <property type="match status" value="1"/>
</dbReference>
<name>B1MXN1_LEUCK</name>
<evidence type="ECO:0000256" key="5">
    <source>
        <dbReference type="PIRSR" id="PIRSR000350-4"/>
    </source>
</evidence>
<keyword evidence="2" id="KW-0285">Flavoprotein</keyword>
<dbReference type="AlphaFoldDB" id="B1MXN1"/>
<evidence type="ECO:0000313" key="9">
    <source>
        <dbReference type="Proteomes" id="UP000002166"/>
    </source>
</evidence>
<evidence type="ECO:0000256" key="2">
    <source>
        <dbReference type="ARBA" id="ARBA00022630"/>
    </source>
</evidence>
<dbReference type="Pfam" id="PF02852">
    <property type="entry name" value="Pyr_redox_dim"/>
    <property type="match status" value="1"/>
</dbReference>
<comment type="cofactor">
    <cofactor evidence="4">
        <name>FAD</name>
        <dbReference type="ChEBI" id="CHEBI:57692"/>
    </cofactor>
    <text evidence="4">Binds 1 FAD per subunit.</text>
</comment>
<evidence type="ECO:0000256" key="4">
    <source>
        <dbReference type="PIRSR" id="PIRSR000350-3"/>
    </source>
</evidence>
<dbReference type="PIRSF" id="PIRSF000350">
    <property type="entry name" value="Mercury_reductase_MerA"/>
    <property type="match status" value="1"/>
</dbReference>
<keyword evidence="4" id="KW-0547">Nucleotide-binding</keyword>
<dbReference type="InterPro" id="IPR004099">
    <property type="entry name" value="Pyr_nucl-diS_OxRdtase_dimer"/>
</dbReference>
<accession>B1MXN1</accession>
<dbReference type="InterPro" id="IPR023753">
    <property type="entry name" value="FAD/NAD-binding_dom"/>
</dbReference>
<feature type="binding site" evidence="4">
    <location>
        <begin position="176"/>
        <end position="183"/>
    </location>
    <ligand>
        <name>NAD(+)</name>
        <dbReference type="ChEBI" id="CHEBI:57540"/>
    </ligand>
</feature>
<evidence type="ECO:0000313" key="8">
    <source>
        <dbReference type="EMBL" id="ACA82283.1"/>
    </source>
</evidence>
<keyword evidence="3 4" id="KW-0274">FAD</keyword>
<dbReference type="eggNOG" id="COG1249">
    <property type="taxonomic scope" value="Bacteria"/>
</dbReference>
<keyword evidence="4" id="KW-0520">NAD</keyword>
<evidence type="ECO:0000259" key="6">
    <source>
        <dbReference type="Pfam" id="PF02852"/>
    </source>
</evidence>
<dbReference type="PANTHER" id="PTHR43014">
    <property type="entry name" value="MERCURIC REDUCTASE"/>
    <property type="match status" value="1"/>
</dbReference>
<dbReference type="SUPFAM" id="SSF55424">
    <property type="entry name" value="FAD/NAD-linked reductases, dimerisation (C-terminal) domain"/>
    <property type="match status" value="1"/>
</dbReference>
<dbReference type="EMBL" id="DQ489736">
    <property type="protein sequence ID" value="ACA82283.1"/>
    <property type="molecule type" value="Genomic_DNA"/>
</dbReference>
<keyword evidence="8" id="KW-0560">Oxidoreductase</keyword>
<evidence type="ECO:0000256" key="3">
    <source>
        <dbReference type="ARBA" id="ARBA00022827"/>
    </source>
</evidence>
<dbReference type="GO" id="GO:0004362">
    <property type="term" value="F:glutathione-disulfide reductase (NADPH) activity"/>
    <property type="evidence" value="ECO:0007669"/>
    <property type="project" value="UniProtKB-EC"/>
</dbReference>
<evidence type="ECO:0000259" key="7">
    <source>
        <dbReference type="Pfam" id="PF07992"/>
    </source>
</evidence>
<reference evidence="8 9" key="1">
    <citation type="journal article" date="2008" name="J. Bacteriol.">
        <title>Complete genome sequence of Leuconostoc citreum KM20.</title>
        <authorList>
            <person name="Kim J.F."/>
            <person name="Jeong H."/>
            <person name="Lee J.-S."/>
            <person name="Choi S.-H."/>
            <person name="Ha M."/>
            <person name="Hur C.-G."/>
            <person name="Kim J.-S."/>
            <person name="Lee S."/>
            <person name="Park H.-S."/>
            <person name="Park Y.-H."/>
            <person name="Oh T.K."/>
        </authorList>
    </citation>
    <scope>NUCLEOTIDE SEQUENCE [LARGE SCALE GENOMIC DNA]</scope>
    <source>
        <strain evidence="8 9">KM20</strain>
    </source>
</reference>
<feature type="domain" description="Pyridine nucleotide-disulphide oxidoreductase dimerisation" evidence="6">
    <location>
        <begin position="340"/>
        <end position="441"/>
    </location>
</feature>
<dbReference type="InterPro" id="IPR036188">
    <property type="entry name" value="FAD/NAD-bd_sf"/>
</dbReference>
<evidence type="ECO:0000256" key="1">
    <source>
        <dbReference type="ARBA" id="ARBA00007532"/>
    </source>
</evidence>
<feature type="binding site" evidence="4">
    <location>
        <position position="263"/>
    </location>
    <ligand>
        <name>NAD(+)</name>
        <dbReference type="ChEBI" id="CHEBI:57540"/>
    </ligand>
</feature>
<dbReference type="HOGENOM" id="CLU_016755_2_0_9"/>
<dbReference type="PRINTS" id="PR00368">
    <property type="entry name" value="FADPNR"/>
</dbReference>
<dbReference type="GO" id="GO:0000166">
    <property type="term" value="F:nucleotide binding"/>
    <property type="evidence" value="ECO:0007669"/>
    <property type="project" value="UniProtKB-KW"/>
</dbReference>
<gene>
    <name evidence="8" type="primary">gshR2</name>
    <name evidence="8" type="ordered locus">LCK_00450</name>
</gene>
<feature type="domain" description="FAD/NAD(P)-binding" evidence="7">
    <location>
        <begin position="7"/>
        <end position="318"/>
    </location>
</feature>
<keyword evidence="9" id="KW-1185">Reference proteome</keyword>
<dbReference type="Gene3D" id="3.50.50.60">
    <property type="entry name" value="FAD/NAD(P)-binding domain"/>
    <property type="match status" value="2"/>
</dbReference>
<sequence>MMTIKKYDVGIIGSGPAGLAAAQDLKKAGKSVVVIEKYLWGGTCPNYGCDPKKLLLAAVEAKESVTFLADKGVKGHNAIDWSALMAHKTQFTSKVSESTLASLATNEIDHVFGQAQFVNHNTVKIGATDTTIKATDWVIAVGQRPAKLTIPGADLAIDSEAFLSLATMPKAIAIIGGGYIAFEFAAIAAGAGAEVHLIVHNQRPLKQFNEELVKRLVNALEKRGVIIHYNMQVSAISQDNHDFVVHSNQNSGIKVGKVISAVGRLSNADTLALNHAGVMYEHSGVRVNQYLRTTNPHIYAVGDVANSGVAKLTPVGAYEGRYVAKVIVNAQQSPINYPAIPVVVYGTPKLAQVGVTLEQAENQPNLTSHSLDMTNWFSYYRMGEPVVHAKIILDDAGVIVGATVIGTHADELINYLTSAINQKANYQDVTNHIYAYPTIASDLPYFF</sequence>
<dbReference type="Proteomes" id="UP000002166">
    <property type="component" value="Chromosome"/>
</dbReference>
<organism evidence="8 9">
    <name type="scientific">Leuconostoc citreum (strain KM20)</name>
    <dbReference type="NCBI Taxonomy" id="349519"/>
    <lineage>
        <taxon>Bacteria</taxon>
        <taxon>Bacillati</taxon>
        <taxon>Bacillota</taxon>
        <taxon>Bacilli</taxon>
        <taxon>Lactobacillales</taxon>
        <taxon>Lactobacillaceae</taxon>
        <taxon>Leuconostoc</taxon>
    </lineage>
</organism>
<comment type="similarity">
    <text evidence="1">Belongs to the class-I pyridine nucleotide-disulfide oxidoreductase family.</text>
</comment>
<dbReference type="STRING" id="349519.LCK_00450"/>
<proteinExistence type="inferred from homology"/>
<dbReference type="InterPro" id="IPR001100">
    <property type="entry name" value="Pyr_nuc-diS_OxRdtase"/>
</dbReference>